<evidence type="ECO:0000313" key="14">
    <source>
        <dbReference type="EMBL" id="OYQ38064.1"/>
    </source>
</evidence>
<evidence type="ECO:0000256" key="4">
    <source>
        <dbReference type="ARBA" id="ARBA00022692"/>
    </source>
</evidence>
<evidence type="ECO:0000259" key="13">
    <source>
        <dbReference type="Pfam" id="PF07715"/>
    </source>
</evidence>
<dbReference type="SUPFAM" id="SSF56935">
    <property type="entry name" value="Porins"/>
    <property type="match status" value="1"/>
</dbReference>
<dbReference type="RefSeq" id="WP_094413933.1">
    <property type="nucleotide sequence ID" value="NZ_NOXV01000240.1"/>
</dbReference>
<dbReference type="InterPro" id="IPR036942">
    <property type="entry name" value="Beta-barrel_TonB_sf"/>
</dbReference>
<dbReference type="Gene3D" id="2.40.170.20">
    <property type="entry name" value="TonB-dependent receptor, beta-barrel domain"/>
    <property type="match status" value="1"/>
</dbReference>
<evidence type="ECO:0000256" key="6">
    <source>
        <dbReference type="ARBA" id="ARBA00023077"/>
    </source>
</evidence>
<evidence type="ECO:0000256" key="8">
    <source>
        <dbReference type="ARBA" id="ARBA00023170"/>
    </source>
</evidence>
<dbReference type="InterPro" id="IPR037066">
    <property type="entry name" value="Plug_dom_sf"/>
</dbReference>
<dbReference type="Gene3D" id="2.60.40.1120">
    <property type="entry name" value="Carboxypeptidase-like, regulatory domain"/>
    <property type="match status" value="1"/>
</dbReference>
<organism evidence="14 15">
    <name type="scientific">Flavobacterium cyanobacteriorum</name>
    <dbReference type="NCBI Taxonomy" id="2022802"/>
    <lineage>
        <taxon>Bacteria</taxon>
        <taxon>Pseudomonadati</taxon>
        <taxon>Bacteroidota</taxon>
        <taxon>Flavobacteriia</taxon>
        <taxon>Flavobacteriales</taxon>
        <taxon>Flavobacteriaceae</taxon>
        <taxon>Flavobacterium</taxon>
    </lineage>
</organism>
<evidence type="ECO:0000256" key="3">
    <source>
        <dbReference type="ARBA" id="ARBA00022452"/>
    </source>
</evidence>
<evidence type="ECO:0000256" key="5">
    <source>
        <dbReference type="ARBA" id="ARBA00022729"/>
    </source>
</evidence>
<keyword evidence="7 10" id="KW-0472">Membrane</keyword>
<keyword evidence="5" id="KW-0732">Signal</keyword>
<dbReference type="EMBL" id="NOXV01000240">
    <property type="protein sequence ID" value="OYQ38064.1"/>
    <property type="molecule type" value="Genomic_DNA"/>
</dbReference>
<evidence type="ECO:0000259" key="12">
    <source>
        <dbReference type="Pfam" id="PF00593"/>
    </source>
</evidence>
<keyword evidence="15" id="KW-1185">Reference proteome</keyword>
<evidence type="ECO:0000256" key="9">
    <source>
        <dbReference type="ARBA" id="ARBA00023237"/>
    </source>
</evidence>
<dbReference type="Pfam" id="PF00593">
    <property type="entry name" value="TonB_dep_Rec_b-barrel"/>
    <property type="match status" value="1"/>
</dbReference>
<evidence type="ECO:0000256" key="1">
    <source>
        <dbReference type="ARBA" id="ARBA00004571"/>
    </source>
</evidence>
<dbReference type="Pfam" id="PF13715">
    <property type="entry name" value="CarbopepD_reg_2"/>
    <property type="match status" value="1"/>
</dbReference>
<dbReference type="OrthoDB" id="9803050at2"/>
<protein>
    <recommendedName>
        <fullName evidence="16">TonB-dependent receptor</fullName>
    </recommendedName>
</protein>
<dbReference type="GO" id="GO:0015344">
    <property type="term" value="F:siderophore uptake transmembrane transporter activity"/>
    <property type="evidence" value="ECO:0007669"/>
    <property type="project" value="TreeGrafter"/>
</dbReference>
<evidence type="ECO:0000256" key="10">
    <source>
        <dbReference type="PROSITE-ProRule" id="PRU01360"/>
    </source>
</evidence>
<keyword evidence="8" id="KW-0675">Receptor</keyword>
<dbReference type="AlphaFoldDB" id="A0A255ZAZ8"/>
<dbReference type="InterPro" id="IPR039426">
    <property type="entry name" value="TonB-dep_rcpt-like"/>
</dbReference>
<gene>
    <name evidence="14" type="ORF">CHU92_06795</name>
</gene>
<evidence type="ECO:0000313" key="15">
    <source>
        <dbReference type="Proteomes" id="UP000216605"/>
    </source>
</evidence>
<dbReference type="InterPro" id="IPR012910">
    <property type="entry name" value="Plug_dom"/>
</dbReference>
<dbReference type="Proteomes" id="UP000216605">
    <property type="component" value="Unassembled WGS sequence"/>
</dbReference>
<name>A0A255ZAZ8_9FLAO</name>
<keyword evidence="6 11" id="KW-0798">TonB box</keyword>
<evidence type="ECO:0000256" key="2">
    <source>
        <dbReference type="ARBA" id="ARBA00022448"/>
    </source>
</evidence>
<dbReference type="InterPro" id="IPR008969">
    <property type="entry name" value="CarboxyPept-like_regulatory"/>
</dbReference>
<dbReference type="GO" id="GO:0044718">
    <property type="term" value="P:siderophore transmembrane transport"/>
    <property type="evidence" value="ECO:0007669"/>
    <property type="project" value="TreeGrafter"/>
</dbReference>
<dbReference type="SUPFAM" id="SSF49464">
    <property type="entry name" value="Carboxypeptidase regulatory domain-like"/>
    <property type="match status" value="1"/>
</dbReference>
<dbReference type="Gene3D" id="2.170.130.10">
    <property type="entry name" value="TonB-dependent receptor, plug domain"/>
    <property type="match status" value="1"/>
</dbReference>
<comment type="subcellular location">
    <subcellularLocation>
        <location evidence="1 10">Cell outer membrane</location>
        <topology evidence="1 10">Multi-pass membrane protein</topology>
    </subcellularLocation>
</comment>
<evidence type="ECO:0008006" key="16">
    <source>
        <dbReference type="Google" id="ProtNLM"/>
    </source>
</evidence>
<feature type="domain" description="TonB-dependent receptor-like beta-barrel" evidence="12">
    <location>
        <begin position="286"/>
        <end position="758"/>
    </location>
</feature>
<dbReference type="PANTHER" id="PTHR30069">
    <property type="entry name" value="TONB-DEPENDENT OUTER MEMBRANE RECEPTOR"/>
    <property type="match status" value="1"/>
</dbReference>
<keyword evidence="9 10" id="KW-0998">Cell outer membrane</keyword>
<dbReference type="InterPro" id="IPR000531">
    <property type="entry name" value="Beta-barrel_TonB"/>
</dbReference>
<evidence type="ECO:0000256" key="11">
    <source>
        <dbReference type="RuleBase" id="RU003357"/>
    </source>
</evidence>
<feature type="domain" description="TonB-dependent receptor plug" evidence="13">
    <location>
        <begin position="123"/>
        <end position="220"/>
    </location>
</feature>
<proteinExistence type="inferred from homology"/>
<reference evidence="14 15" key="1">
    <citation type="submission" date="2017-07" db="EMBL/GenBank/DDBJ databases">
        <title>Flavobacterium cyanobacteriorum sp. nov., isolated from cyanobacterial aggregates in a eutrophic lake.</title>
        <authorList>
            <person name="Cai H."/>
        </authorList>
    </citation>
    <scope>NUCLEOTIDE SEQUENCE [LARGE SCALE GENOMIC DNA]</scope>
    <source>
        <strain evidence="14 15">TH021</strain>
    </source>
</reference>
<comment type="caution">
    <text evidence="14">The sequence shown here is derived from an EMBL/GenBank/DDBJ whole genome shotgun (WGS) entry which is preliminary data.</text>
</comment>
<sequence>MVVKLKIGFIISFLLLGLGANAQKFTLSGYVRDSLSNDFLIGAHVQIAGSQVSVSSNSYGFYSLPAGEGRVTLVVSYISYGQKVITINVASDTTLDIFLKEDSTTLQEVVLTAAKQGRKVAGTEMSTDKLSAKDIKQMPVVLGEADVLKSIQLLPGVTAPNEGSGGFNVRGGAADQNLILLDEAIVYNPSHLFGFFSVFNVDALKDATLYKGGIPPKFGGRLSSVLDIRMREGNNKKFSAAGAIGLLSSRATVEAPLGNVHEEGANGSFLLSARRSYADLFLPLSSDTTINRNTLYFYDLNFRSNYKLSGKDRIFLSGYFGRDKIDIPNGFGSSWGNLTGTFRWNHLFGPEIFMNASVIYSNYDYKITFYPGNSFTWKSSLSNINIKADFDYYAGEKHKFRFGLGSVWYTFNPGNISPLGANSTVNETRFPNKKAIENYLYLQDDFHLSDRLSLMYGLRVSAFAQLANDSVPIYENGKPVVYNPGINNYQRGNISSYRQYNSNQLLNNSVGFEPRLSLNYKLNEASSLKAGYNRMYQYIHLLSNATSPTPLDIYTPSSSFIKPQVADQVAVGYFRTFHNSAYEFSIESYFKRMKNQFDFIDGASPLLNNTPETILLNGNARSYGIECMLQKNEGRFTGWISYTLSKSERRTPGVDGGPGINNGKYYATNYDKPHNLAITANYALSEKWSISANFIYQSGRPATYPVSKYTFNGISIPEYSDRNSQRLPGYHRLDVSAILKGRQDRRWKSQWVFGIYNIYNRQNAATITFKETLVNGNENGLGTGINKAYRLTYFGIVPSISYEFKF</sequence>
<comment type="similarity">
    <text evidence="10 11">Belongs to the TonB-dependent receptor family.</text>
</comment>
<accession>A0A255ZAZ8</accession>
<keyword evidence="3 10" id="KW-1134">Transmembrane beta strand</keyword>
<keyword evidence="4 10" id="KW-0812">Transmembrane</keyword>
<dbReference type="GO" id="GO:0009279">
    <property type="term" value="C:cell outer membrane"/>
    <property type="evidence" value="ECO:0007669"/>
    <property type="project" value="UniProtKB-SubCell"/>
</dbReference>
<keyword evidence="2 10" id="KW-0813">Transport</keyword>
<evidence type="ECO:0000256" key="7">
    <source>
        <dbReference type="ARBA" id="ARBA00023136"/>
    </source>
</evidence>
<dbReference type="PANTHER" id="PTHR30069:SF29">
    <property type="entry name" value="HEMOGLOBIN AND HEMOGLOBIN-HAPTOGLOBIN-BINDING PROTEIN 1-RELATED"/>
    <property type="match status" value="1"/>
</dbReference>
<dbReference type="PROSITE" id="PS52016">
    <property type="entry name" value="TONB_DEPENDENT_REC_3"/>
    <property type="match status" value="1"/>
</dbReference>
<dbReference type="Pfam" id="PF07715">
    <property type="entry name" value="Plug"/>
    <property type="match status" value="1"/>
</dbReference>